<dbReference type="Pfam" id="PF00753">
    <property type="entry name" value="Lactamase_B"/>
    <property type="match status" value="1"/>
</dbReference>
<sequence>MGINTYQNIIKITMPTPFPIGDVNTYLVKGDRLTLIDAGVNTTEARAAFQAGLKEAGYKITDIEQVILTHHHPDHVGLLDDLNAEIYGHEYCANWLSYNESFLNWRRDFFRSLFREFGVPEDMIQMANNLEKTLKFSSKNSVLTQALKEGDELPALPGWRVFETPGHAQSHLVFYHEKDGFLLAGDHVLKTVSSNPLIEPPSERGGQRAKSLLQYRDSLKKVMKMDIQLALTGHGNDIKSMNPLIERRFERQHDRAMLVLSMLKEKPMTIFEVCVKLFPEVYKKETGLTLSETTGQFDYLLERGEISVHHVENGAIYYRG</sequence>
<reference evidence="2 3" key="1">
    <citation type="submission" date="2016-12" db="EMBL/GenBank/DDBJ databases">
        <title>Domibacillus antri genome sequencing.</title>
        <authorList>
            <person name="Verma A."/>
            <person name="Krishnamurthi S."/>
        </authorList>
    </citation>
    <scope>NUCLEOTIDE SEQUENCE [LARGE SCALE GENOMIC DNA]</scope>
    <source>
        <strain evidence="2 3">XD80</strain>
    </source>
</reference>
<dbReference type="OrthoDB" id="2971563at2"/>
<dbReference type="SUPFAM" id="SSF56281">
    <property type="entry name" value="Metallo-hydrolase/oxidoreductase"/>
    <property type="match status" value="1"/>
</dbReference>
<dbReference type="Proteomes" id="UP000185568">
    <property type="component" value="Unassembled WGS sequence"/>
</dbReference>
<dbReference type="InterPro" id="IPR001279">
    <property type="entry name" value="Metallo-B-lactamas"/>
</dbReference>
<evidence type="ECO:0000313" key="2">
    <source>
        <dbReference type="EMBL" id="OLN23295.1"/>
    </source>
</evidence>
<dbReference type="AlphaFoldDB" id="A0A1Q8Q7M9"/>
<dbReference type="EMBL" id="MSDU01000008">
    <property type="protein sequence ID" value="OLN23295.1"/>
    <property type="molecule type" value="Genomic_DNA"/>
</dbReference>
<gene>
    <name evidence="2" type="ORF">BTO30_04825</name>
</gene>
<comment type="caution">
    <text evidence="2">The sequence shown here is derived from an EMBL/GenBank/DDBJ whole genome shotgun (WGS) entry which is preliminary data.</text>
</comment>
<proteinExistence type="predicted"/>
<protein>
    <submittedName>
        <fullName evidence="2">MBL fold metallo-hydrolase</fullName>
    </submittedName>
</protein>
<dbReference type="STRING" id="1714264.BTO30_04825"/>
<dbReference type="PANTHER" id="PTHR23131:SF4">
    <property type="entry name" value="METALLO-BETA-LACTAMASE SUPERFAMILY POTEIN"/>
    <property type="match status" value="1"/>
</dbReference>
<keyword evidence="3" id="KW-1185">Reference proteome</keyword>
<dbReference type="InterPro" id="IPR050662">
    <property type="entry name" value="Sec-metab_biosynth-thioest"/>
</dbReference>
<feature type="domain" description="Metallo-beta-lactamase" evidence="1">
    <location>
        <begin position="22"/>
        <end position="234"/>
    </location>
</feature>
<dbReference type="RefSeq" id="WP_075397587.1">
    <property type="nucleotide sequence ID" value="NZ_MSDU01000008.1"/>
</dbReference>
<dbReference type="GO" id="GO:0016787">
    <property type="term" value="F:hydrolase activity"/>
    <property type="evidence" value="ECO:0007669"/>
    <property type="project" value="UniProtKB-KW"/>
</dbReference>
<evidence type="ECO:0000259" key="1">
    <source>
        <dbReference type="SMART" id="SM00849"/>
    </source>
</evidence>
<organism evidence="2 3">
    <name type="scientific">Domibacillus antri</name>
    <dbReference type="NCBI Taxonomy" id="1714264"/>
    <lineage>
        <taxon>Bacteria</taxon>
        <taxon>Bacillati</taxon>
        <taxon>Bacillota</taxon>
        <taxon>Bacilli</taxon>
        <taxon>Bacillales</taxon>
        <taxon>Bacillaceae</taxon>
        <taxon>Domibacillus</taxon>
    </lineage>
</organism>
<evidence type="ECO:0000313" key="3">
    <source>
        <dbReference type="Proteomes" id="UP000185568"/>
    </source>
</evidence>
<dbReference type="SMART" id="SM00849">
    <property type="entry name" value="Lactamase_B"/>
    <property type="match status" value="1"/>
</dbReference>
<accession>A0A1Q8Q7M9</accession>
<dbReference type="Gene3D" id="3.60.15.10">
    <property type="entry name" value="Ribonuclease Z/Hydroxyacylglutathione hydrolase-like"/>
    <property type="match status" value="1"/>
</dbReference>
<name>A0A1Q8Q7M9_9BACI</name>
<keyword evidence="2" id="KW-0378">Hydrolase</keyword>
<dbReference type="PANTHER" id="PTHR23131">
    <property type="entry name" value="ENDORIBONUCLEASE LACTB2"/>
    <property type="match status" value="1"/>
</dbReference>
<dbReference type="InterPro" id="IPR036866">
    <property type="entry name" value="RibonucZ/Hydroxyglut_hydro"/>
</dbReference>